<feature type="transmembrane region" description="Helical" evidence="10">
    <location>
        <begin position="1474"/>
        <end position="1492"/>
    </location>
</feature>
<proteinExistence type="inferred from homology"/>
<evidence type="ECO:0000256" key="5">
    <source>
        <dbReference type="ARBA" id="ARBA00022741"/>
    </source>
</evidence>
<dbReference type="SMART" id="SM00382">
    <property type="entry name" value="AAA"/>
    <property type="match status" value="2"/>
</dbReference>
<feature type="transmembrane region" description="Helical" evidence="10">
    <location>
        <begin position="1319"/>
        <end position="1343"/>
    </location>
</feature>
<dbReference type="Pfam" id="PF14510">
    <property type="entry name" value="ABC_trans_N"/>
    <property type="match status" value="1"/>
</dbReference>
<protein>
    <recommendedName>
        <fullName evidence="11">ABC transporter domain-containing protein</fullName>
    </recommendedName>
</protein>
<feature type="transmembrane region" description="Helical" evidence="10">
    <location>
        <begin position="1349"/>
        <end position="1367"/>
    </location>
</feature>
<comment type="caution">
    <text evidence="12">The sequence shown here is derived from an EMBL/GenBank/DDBJ whole genome shotgun (WGS) entry which is preliminary data.</text>
</comment>
<evidence type="ECO:0000256" key="9">
    <source>
        <dbReference type="SAM" id="MobiDB-lite"/>
    </source>
</evidence>
<feature type="region of interest" description="Disordered" evidence="9">
    <location>
        <begin position="1"/>
        <end position="79"/>
    </location>
</feature>
<dbReference type="InterPro" id="IPR034001">
    <property type="entry name" value="ABCG_PDR_1"/>
</dbReference>
<dbReference type="Pfam" id="PF06422">
    <property type="entry name" value="PDR_CDR"/>
    <property type="match status" value="1"/>
</dbReference>
<keyword evidence="7 10" id="KW-1133">Transmembrane helix</keyword>
<dbReference type="GO" id="GO:0140359">
    <property type="term" value="F:ABC-type transporter activity"/>
    <property type="evidence" value="ECO:0007669"/>
    <property type="project" value="InterPro"/>
</dbReference>
<dbReference type="PROSITE" id="PS50893">
    <property type="entry name" value="ABC_TRANSPORTER_2"/>
    <property type="match status" value="2"/>
</dbReference>
<gene>
    <name evidence="12" type="ORF">K431DRAFT_311408</name>
</gene>
<feature type="transmembrane region" description="Helical" evidence="10">
    <location>
        <begin position="656"/>
        <end position="677"/>
    </location>
</feature>
<evidence type="ECO:0000313" key="13">
    <source>
        <dbReference type="Proteomes" id="UP000799441"/>
    </source>
</evidence>
<dbReference type="GO" id="GO:0016020">
    <property type="term" value="C:membrane"/>
    <property type="evidence" value="ECO:0007669"/>
    <property type="project" value="UniProtKB-SubCell"/>
</dbReference>
<feature type="transmembrane region" description="Helical" evidence="10">
    <location>
        <begin position="546"/>
        <end position="564"/>
    </location>
</feature>
<dbReference type="Pfam" id="PF00005">
    <property type="entry name" value="ABC_tran"/>
    <property type="match status" value="2"/>
</dbReference>
<feature type="transmembrane region" description="Helical" evidence="10">
    <location>
        <begin position="792"/>
        <end position="809"/>
    </location>
</feature>
<evidence type="ECO:0000256" key="7">
    <source>
        <dbReference type="ARBA" id="ARBA00022989"/>
    </source>
</evidence>
<keyword evidence="4 10" id="KW-0812">Transmembrane</keyword>
<dbReference type="InterPro" id="IPR003439">
    <property type="entry name" value="ABC_transporter-like_ATP-bd"/>
</dbReference>
<evidence type="ECO:0000256" key="1">
    <source>
        <dbReference type="ARBA" id="ARBA00004141"/>
    </source>
</evidence>
<evidence type="ECO:0000256" key="2">
    <source>
        <dbReference type="ARBA" id="ARBA00006012"/>
    </source>
</evidence>
<comment type="similarity">
    <text evidence="2">Belongs to the ABC transporter superfamily. ABCG family. PDR (TC 3.A.1.205) subfamily.</text>
</comment>
<dbReference type="InterPro" id="IPR029481">
    <property type="entry name" value="ABC_trans_N"/>
</dbReference>
<dbReference type="InterPro" id="IPR034003">
    <property type="entry name" value="ABCG_PDR_2"/>
</dbReference>
<dbReference type="PANTHER" id="PTHR19241">
    <property type="entry name" value="ATP-BINDING CASSETTE TRANSPORTER"/>
    <property type="match status" value="1"/>
</dbReference>
<dbReference type="FunFam" id="3.40.50.300:FF:000054">
    <property type="entry name" value="ABC multidrug transporter atrF"/>
    <property type="match status" value="1"/>
</dbReference>
<dbReference type="Gene3D" id="3.40.50.300">
    <property type="entry name" value="P-loop containing nucleotide triphosphate hydrolases"/>
    <property type="match status" value="2"/>
</dbReference>
<feature type="transmembrane region" description="Helical" evidence="10">
    <location>
        <begin position="1277"/>
        <end position="1307"/>
    </location>
</feature>
<dbReference type="Proteomes" id="UP000799441">
    <property type="component" value="Unassembled WGS sequence"/>
</dbReference>
<dbReference type="GO" id="GO:0005524">
    <property type="term" value="F:ATP binding"/>
    <property type="evidence" value="ECO:0007669"/>
    <property type="project" value="UniProtKB-KW"/>
</dbReference>
<evidence type="ECO:0000259" key="11">
    <source>
        <dbReference type="PROSITE" id="PS50893"/>
    </source>
</evidence>
<evidence type="ECO:0000256" key="10">
    <source>
        <dbReference type="SAM" id="Phobius"/>
    </source>
</evidence>
<dbReference type="CDD" id="cd03233">
    <property type="entry name" value="ABCG_PDR_domain1"/>
    <property type="match status" value="1"/>
</dbReference>
<comment type="subcellular location">
    <subcellularLocation>
        <location evidence="1">Membrane</location>
        <topology evidence="1">Multi-pass membrane protein</topology>
    </subcellularLocation>
</comment>
<evidence type="ECO:0000256" key="8">
    <source>
        <dbReference type="ARBA" id="ARBA00023136"/>
    </source>
</evidence>
<dbReference type="GO" id="GO:0016887">
    <property type="term" value="F:ATP hydrolysis activity"/>
    <property type="evidence" value="ECO:0007669"/>
    <property type="project" value="InterPro"/>
</dbReference>
<dbReference type="SUPFAM" id="SSF52540">
    <property type="entry name" value="P-loop containing nucleoside triphosphate hydrolases"/>
    <property type="match status" value="2"/>
</dbReference>
<dbReference type="OrthoDB" id="245989at2759"/>
<feature type="domain" description="ABC transporter" evidence="11">
    <location>
        <begin position="874"/>
        <end position="1116"/>
    </location>
</feature>
<keyword evidence="3" id="KW-0813">Transport</keyword>
<keyword evidence="6" id="KW-0067">ATP-binding</keyword>
<evidence type="ECO:0000256" key="4">
    <source>
        <dbReference type="ARBA" id="ARBA00022692"/>
    </source>
</evidence>
<sequence>MASSEQELNTPPETNPTVQRGYSFNATSSASESTTLRAKSTNDRLYLDEEGKELAEDIKIPDHEPNANERRGSIHPDDAGILTRLASQMSRSRSLYAGPDGDRTDLQRADTIEGMELDDPRLDPNDPKFDLHAYIRMTLRILDNEGIKVERAGVVFKGINVSGSGSALNLQSTVGSFLTSPLRIEELLNFRKTSHKRILQDFDGLMRQGELLIVLGRPGSGCSTLLKTITGEMHGLDLDSGSMHYNGIPQQQMMKEFKGDVIYNQEVDKHFPHLTVGETLEHAAALRMPSQRPLGISRKEMVKHITQVVMAVYGLSHTYNTKVGNDVVRGVSGGERKRVSIAEMALAGSLIGAWDNSTRGLDSATALTFTQSLRQTASIVGTSHAVAIYQASQAIYDLFDKAVVLYEGRQIYFGPASRAKSYFENMGWYCPPRQTTGDFLTSVTNPGERKPREGFEDKVPRTPDEFANYWRSSTEYQDLQRDIEAYEEEYPHGNQHRLDALRSTKRSQQANHTRPKSPYVISIPMQVKLNTKRAFQRALNDKPSTISPIVGQCFIAIIIGSIFFNTPSATAGFQSFGSVLFFSILLNALSAVTEINNLYVQRPVVEKHKSYAFYHPATEAMAGIVLDIPLKFFQAILFNIPLYFMSGLRREPSQFFIFFLINFMAIFVMSALFRTMAALTKTISQAMSFAGILILAITIYTGFVVPVSYMGDWFGWIRWINPVFYAFEILVAVQFHGYEFICSQFVPMYPDMQGDTFICASRGAVAGGRTVNGDDYIATAYNYYYSHVWRNFGILWAFLIGFMTIYFIATELNSSTTSTAEFLVFRRGHVPSYLLDNKTSTDEENLGSEKAPEAAENGVQEESVNVIPPQTDVFTWRDVVYDIEIKGQPRRLLDHVSGWVKPGTLTALMGTSGAGKTTLLDVLAQRTTMGVITGDMLVNGRPFDASFQRKTGYVQQQDLHLETATVRESLRFSAMLRQPKSVSKQEKYDYVEDVIRMLGMEDFAEAVVGIPGEGLNIEQRKLLTIGVELAAKPKLLLFLDEPTSGLDSQSAWSICAFLRKLANNGQAVLCTIHQPSAILFEQFDRLLFLRRGGQTIYFGDIGKNSRTLLDYFESNGARGCGAAENPAEYMLEIAGDKNVDWHEKWKSSSEAEAIQTGLDRIHEERANVPSTDNDASSQAEFAMPFGAQLQEVTVRVFQQYWRMPSYIFAKFVLSTVSGLFIGFSFYDADVSQQGMQNVLYSMFMVTTIFSTIVQQIMPQFVTQRSLYEVRERPSKAYSWKAFMCANIVVEWPYMIISGILVFATFYYPVVGVQSSERQGLVLICCIVLFIYASSFAHLCIAAMPDAMTAGTVVTLLFAMALIFNGVMQSPEALPGFWIFMYRVSPFTYWVGAMAAAMLAGREVQCATNELNIFNPPSGETCQSYLASYLAQAPGVLENPDATTACRYCGITSADQFLAGVNIYWSERWRNFGLVWAYVGFNVVVAVFVYWFFRVRKAGGKKSFSLGTWINATLDSLRASYKQKANVNRGNAEVY</sequence>
<keyword evidence="13" id="KW-1185">Reference proteome</keyword>
<dbReference type="EMBL" id="MU003779">
    <property type="protein sequence ID" value="KAF2723016.1"/>
    <property type="molecule type" value="Genomic_DNA"/>
</dbReference>
<feature type="region of interest" description="Disordered" evidence="9">
    <location>
        <begin position="836"/>
        <end position="860"/>
    </location>
</feature>
<dbReference type="Pfam" id="PF01061">
    <property type="entry name" value="ABC2_membrane"/>
    <property type="match status" value="2"/>
</dbReference>
<feature type="transmembrane region" description="Helical" evidence="10">
    <location>
        <begin position="1238"/>
        <end position="1257"/>
    </location>
</feature>
<evidence type="ECO:0000256" key="6">
    <source>
        <dbReference type="ARBA" id="ARBA00022840"/>
    </source>
</evidence>
<dbReference type="PROSITE" id="PS00211">
    <property type="entry name" value="ABC_TRANSPORTER_1"/>
    <property type="match status" value="1"/>
</dbReference>
<feature type="compositionally biased region" description="Polar residues" evidence="9">
    <location>
        <begin position="1"/>
        <end position="39"/>
    </location>
</feature>
<feature type="transmembrane region" description="Helical" evidence="10">
    <location>
        <begin position="1206"/>
        <end position="1226"/>
    </location>
</feature>
<evidence type="ECO:0000313" key="12">
    <source>
        <dbReference type="EMBL" id="KAF2723016.1"/>
    </source>
</evidence>
<feature type="compositionally biased region" description="Basic and acidic residues" evidence="9">
    <location>
        <begin position="40"/>
        <end position="78"/>
    </location>
</feature>
<dbReference type="InterPro" id="IPR003593">
    <property type="entry name" value="AAA+_ATPase"/>
</dbReference>
<keyword evidence="8 10" id="KW-0472">Membrane</keyword>
<dbReference type="InterPro" id="IPR010929">
    <property type="entry name" value="PDR_CDR_ABC"/>
</dbReference>
<organism evidence="12 13">
    <name type="scientific">Polychaeton citri CBS 116435</name>
    <dbReference type="NCBI Taxonomy" id="1314669"/>
    <lineage>
        <taxon>Eukaryota</taxon>
        <taxon>Fungi</taxon>
        <taxon>Dikarya</taxon>
        <taxon>Ascomycota</taxon>
        <taxon>Pezizomycotina</taxon>
        <taxon>Dothideomycetes</taxon>
        <taxon>Dothideomycetidae</taxon>
        <taxon>Capnodiales</taxon>
        <taxon>Capnodiaceae</taxon>
        <taxon>Polychaeton</taxon>
    </lineage>
</organism>
<reference evidence="12" key="1">
    <citation type="journal article" date="2020" name="Stud. Mycol.">
        <title>101 Dothideomycetes genomes: a test case for predicting lifestyles and emergence of pathogens.</title>
        <authorList>
            <person name="Haridas S."/>
            <person name="Albert R."/>
            <person name="Binder M."/>
            <person name="Bloem J."/>
            <person name="Labutti K."/>
            <person name="Salamov A."/>
            <person name="Andreopoulos B."/>
            <person name="Baker S."/>
            <person name="Barry K."/>
            <person name="Bills G."/>
            <person name="Bluhm B."/>
            <person name="Cannon C."/>
            <person name="Castanera R."/>
            <person name="Culley D."/>
            <person name="Daum C."/>
            <person name="Ezra D."/>
            <person name="Gonzalez J."/>
            <person name="Henrissat B."/>
            <person name="Kuo A."/>
            <person name="Liang C."/>
            <person name="Lipzen A."/>
            <person name="Lutzoni F."/>
            <person name="Magnuson J."/>
            <person name="Mondo S."/>
            <person name="Nolan M."/>
            <person name="Ohm R."/>
            <person name="Pangilinan J."/>
            <person name="Park H.-J."/>
            <person name="Ramirez L."/>
            <person name="Alfaro M."/>
            <person name="Sun H."/>
            <person name="Tritt A."/>
            <person name="Yoshinaga Y."/>
            <person name="Zwiers L.-H."/>
            <person name="Turgeon B."/>
            <person name="Goodwin S."/>
            <person name="Spatafora J."/>
            <person name="Crous P."/>
            <person name="Grigoriev I."/>
        </authorList>
    </citation>
    <scope>NUCLEOTIDE SEQUENCE</scope>
    <source>
        <strain evidence="12">CBS 116435</strain>
    </source>
</reference>
<dbReference type="InterPro" id="IPR027417">
    <property type="entry name" value="P-loop_NTPase"/>
</dbReference>
<feature type="transmembrane region" description="Helical" evidence="10">
    <location>
        <begin position="576"/>
        <end position="600"/>
    </location>
</feature>
<feature type="transmembrane region" description="Helical" evidence="10">
    <location>
        <begin position="620"/>
        <end position="644"/>
    </location>
</feature>
<dbReference type="CDD" id="cd03232">
    <property type="entry name" value="ABCG_PDR_domain2"/>
    <property type="match status" value="1"/>
</dbReference>
<evidence type="ECO:0000256" key="3">
    <source>
        <dbReference type="ARBA" id="ARBA00022448"/>
    </source>
</evidence>
<feature type="transmembrane region" description="Helical" evidence="10">
    <location>
        <begin position="689"/>
        <end position="709"/>
    </location>
</feature>
<feature type="domain" description="ABC transporter" evidence="11">
    <location>
        <begin position="182"/>
        <end position="432"/>
    </location>
</feature>
<keyword evidence="5" id="KW-0547">Nucleotide-binding</keyword>
<dbReference type="InterPro" id="IPR017871">
    <property type="entry name" value="ABC_transporter-like_CS"/>
</dbReference>
<feature type="transmembrane region" description="Helical" evidence="10">
    <location>
        <begin position="1379"/>
        <end position="1400"/>
    </location>
</feature>
<name>A0A9P4URV7_9PEZI</name>
<accession>A0A9P4URV7</accession>
<dbReference type="InterPro" id="IPR013525">
    <property type="entry name" value="ABC2_TM"/>
</dbReference>